<protein>
    <recommendedName>
        <fullName evidence="7">DUF4005 domain-containing protein</fullName>
    </recommendedName>
</protein>
<evidence type="ECO:0000256" key="3">
    <source>
        <dbReference type="ARBA" id="ARBA00024378"/>
    </source>
</evidence>
<dbReference type="Pfam" id="PF00612">
    <property type="entry name" value="IQ"/>
    <property type="match status" value="2"/>
</dbReference>
<dbReference type="SUPFAM" id="SSF52540">
    <property type="entry name" value="P-loop containing nucleoside triphosphate hydrolases"/>
    <property type="match status" value="1"/>
</dbReference>
<dbReference type="SMART" id="SM00015">
    <property type="entry name" value="IQ"/>
    <property type="match status" value="2"/>
</dbReference>
<feature type="coiled-coil region" evidence="5">
    <location>
        <begin position="170"/>
        <end position="197"/>
    </location>
</feature>
<dbReference type="Pfam" id="PF13178">
    <property type="entry name" value="DUF4005"/>
    <property type="match status" value="1"/>
</dbReference>
<dbReference type="Gene3D" id="1.20.5.190">
    <property type="match status" value="1"/>
</dbReference>
<evidence type="ECO:0000256" key="5">
    <source>
        <dbReference type="SAM" id="Coils"/>
    </source>
</evidence>
<evidence type="ECO:0000256" key="4">
    <source>
        <dbReference type="ARBA" id="ARBA00045534"/>
    </source>
</evidence>
<evidence type="ECO:0000256" key="2">
    <source>
        <dbReference type="ARBA" id="ARBA00024341"/>
    </source>
</evidence>
<sequence>MGKKGNSWFSTVKKVFKHHSKDPPEKKKENVEKWQHEAPEVVSVEHFPAESSPDVSNDESYDSSSVAEDPNHAMAVAVATAAAAEAAVAAAQAAAKVVRLAGYGRQSKEDRAATFIQSHYRGYLARRALRALKGLVRLQALVRGHNVRKQAQMTMRCMQALVRVQARVRARRIQLARDKLRNRMEEEGERLRLSEELAQKRRSPTKNIEMEGWDSRSLSMDKIKEHSMRRHDAEMKRERALAYAFAYQRQQEDNKSLYNDPNGDKERFFASEHEKPRWGWNWLEQWMASQPYQARHLMPQRETSYAALASTDDMSERTVEMDLVSENVKSIHSGFGGDINLMETSPYIARQQRQLGSEFVPSYMAPTQSAKAKVRNHQDPIRNRSPSLKRGMVAGPGNDSSSSGGKTSFFQVPRSPNTNINGNRGPTKWIGGGYSPDSGSEDRAFPLPLGALGYRPQ</sequence>
<gene>
    <name evidence="8" type="ORF">ACH5RR_019803</name>
</gene>
<keyword evidence="5" id="KW-0175">Coiled coil</keyword>
<accession>A0ABD2ZQE9</accession>
<dbReference type="PANTHER" id="PTHR32295">
    <property type="entry name" value="IQ-DOMAIN 5-RELATED"/>
    <property type="match status" value="1"/>
</dbReference>
<dbReference type="GO" id="GO:0005516">
    <property type="term" value="F:calmodulin binding"/>
    <property type="evidence" value="ECO:0007669"/>
    <property type="project" value="UniProtKB-KW"/>
</dbReference>
<dbReference type="InterPro" id="IPR027417">
    <property type="entry name" value="P-loop_NTPase"/>
</dbReference>
<dbReference type="AlphaFoldDB" id="A0ABD2ZQE9"/>
<comment type="function">
    <text evidence="4">May be involved in cooperative interactions with calmodulins or calmodulin-like proteins. Recruits calmodulin proteins to microtubules, thus being a potential scaffold in cellular signaling and trafficking. May associate with nucleic acids and regulate gene expression at the transcriptional or post-transcriptional level.</text>
</comment>
<evidence type="ECO:0000256" key="6">
    <source>
        <dbReference type="SAM" id="MobiDB-lite"/>
    </source>
</evidence>
<dbReference type="Proteomes" id="UP001630127">
    <property type="component" value="Unassembled WGS sequence"/>
</dbReference>
<evidence type="ECO:0000313" key="8">
    <source>
        <dbReference type="EMBL" id="KAL3521654.1"/>
    </source>
</evidence>
<dbReference type="InterPro" id="IPR000048">
    <property type="entry name" value="IQ_motif_EF-hand-BS"/>
</dbReference>
<name>A0ABD2ZQE9_9GENT</name>
<dbReference type="PROSITE" id="PS50096">
    <property type="entry name" value="IQ"/>
    <property type="match status" value="2"/>
</dbReference>
<evidence type="ECO:0000313" key="9">
    <source>
        <dbReference type="Proteomes" id="UP001630127"/>
    </source>
</evidence>
<feature type="domain" description="DUF4005" evidence="7">
    <location>
        <begin position="345"/>
        <end position="386"/>
    </location>
</feature>
<feature type="compositionally biased region" description="Polar residues" evidence="6">
    <location>
        <begin position="398"/>
        <end position="424"/>
    </location>
</feature>
<feature type="region of interest" description="Disordered" evidence="6">
    <location>
        <begin position="1"/>
        <end position="67"/>
    </location>
</feature>
<dbReference type="EMBL" id="JBJUIK010000008">
    <property type="protein sequence ID" value="KAL3521654.1"/>
    <property type="molecule type" value="Genomic_DNA"/>
</dbReference>
<dbReference type="CDD" id="cd23767">
    <property type="entry name" value="IQCD"/>
    <property type="match status" value="1"/>
</dbReference>
<dbReference type="PANTHER" id="PTHR32295:SF33">
    <property type="entry name" value="PROTEIN IQ-DOMAIN 21"/>
    <property type="match status" value="1"/>
</dbReference>
<feature type="region of interest" description="Disordered" evidence="6">
    <location>
        <begin position="369"/>
        <end position="457"/>
    </location>
</feature>
<evidence type="ECO:0000259" key="7">
    <source>
        <dbReference type="Pfam" id="PF13178"/>
    </source>
</evidence>
<comment type="caution">
    <text evidence="8">The sequence shown here is derived from an EMBL/GenBank/DDBJ whole genome shotgun (WGS) entry which is preliminary data.</text>
</comment>
<dbReference type="InterPro" id="IPR025064">
    <property type="entry name" value="DUF4005"/>
</dbReference>
<reference evidence="8 9" key="1">
    <citation type="submission" date="2024-11" db="EMBL/GenBank/DDBJ databases">
        <title>A near-complete genome assembly of Cinchona calisaya.</title>
        <authorList>
            <person name="Lian D.C."/>
            <person name="Zhao X.W."/>
            <person name="Wei L."/>
        </authorList>
    </citation>
    <scope>NUCLEOTIDE SEQUENCE [LARGE SCALE GENOMIC DNA]</scope>
    <source>
        <tissue evidence="8">Nenye</tissue>
    </source>
</reference>
<keyword evidence="1" id="KW-0112">Calmodulin-binding</keyword>
<comment type="similarity">
    <text evidence="2">Belongs to the IQD family.</text>
</comment>
<proteinExistence type="inferred from homology"/>
<keyword evidence="9" id="KW-1185">Reference proteome</keyword>
<evidence type="ECO:0000256" key="1">
    <source>
        <dbReference type="ARBA" id="ARBA00022860"/>
    </source>
</evidence>
<comment type="subunit">
    <text evidence="3">Binds to multiple calmodulin (CaM) in the presence of Ca(2+) and CaM-like proteins.</text>
</comment>
<organism evidence="8 9">
    <name type="scientific">Cinchona calisaya</name>
    <dbReference type="NCBI Taxonomy" id="153742"/>
    <lineage>
        <taxon>Eukaryota</taxon>
        <taxon>Viridiplantae</taxon>
        <taxon>Streptophyta</taxon>
        <taxon>Embryophyta</taxon>
        <taxon>Tracheophyta</taxon>
        <taxon>Spermatophyta</taxon>
        <taxon>Magnoliopsida</taxon>
        <taxon>eudicotyledons</taxon>
        <taxon>Gunneridae</taxon>
        <taxon>Pentapetalae</taxon>
        <taxon>asterids</taxon>
        <taxon>lamiids</taxon>
        <taxon>Gentianales</taxon>
        <taxon>Rubiaceae</taxon>
        <taxon>Cinchonoideae</taxon>
        <taxon>Cinchoneae</taxon>
        <taxon>Cinchona</taxon>
    </lineage>
</organism>
<feature type="compositionally biased region" description="Basic and acidic residues" evidence="6">
    <location>
        <begin position="21"/>
        <end position="39"/>
    </location>
</feature>